<dbReference type="GO" id="GO:0015074">
    <property type="term" value="P:DNA integration"/>
    <property type="evidence" value="ECO:0007669"/>
    <property type="project" value="InterPro"/>
</dbReference>
<evidence type="ECO:0000313" key="2">
    <source>
        <dbReference type="EMBL" id="KUJ76320.1"/>
    </source>
</evidence>
<dbReference type="InterPro" id="IPR025948">
    <property type="entry name" value="HTH-like_dom"/>
</dbReference>
<dbReference type="Proteomes" id="UP000053791">
    <property type="component" value="Unassembled WGS sequence"/>
</dbReference>
<evidence type="ECO:0000313" key="3">
    <source>
        <dbReference type="Proteomes" id="UP000053791"/>
    </source>
</evidence>
<dbReference type="EMBL" id="LQBQ01000036">
    <property type="protein sequence ID" value="KUJ76320.1"/>
    <property type="molecule type" value="Genomic_DNA"/>
</dbReference>
<dbReference type="PANTHER" id="PTHR47515:SF1">
    <property type="entry name" value="BLR2054 PROTEIN"/>
    <property type="match status" value="1"/>
</dbReference>
<gene>
    <name evidence="2" type="ORF">AVO45_13390</name>
</gene>
<sequence>MCVDWGVSIRRACGAICFDTSTYHYKSRRTDQAAVERRIKEIAETRVRYGYRRVHVLLRREGWVINMKKTRRIYNELGLQLRNKHPKRRVKAKLREDRQEAVGPNDVWAMDFVHDQLALGRRLRILTIVDTHSRLCPAADPRFTYRGEDVVQTLERVCGQIGYPKTIRVDNGSEFISRDLDLWAYANDVTLDFSRPGKPTDNGFIEAFNSKLRAECLNAHWFMSLADAREKLEDWRRHYNEDRPHSAIGYNVPIAMHYPDGVTSPSS</sequence>
<dbReference type="NCBIfam" id="NF033516">
    <property type="entry name" value="transpos_IS3"/>
    <property type="match status" value="1"/>
</dbReference>
<dbReference type="SUPFAM" id="SSF53098">
    <property type="entry name" value="Ribonuclease H-like"/>
    <property type="match status" value="1"/>
</dbReference>
<evidence type="ECO:0000259" key="1">
    <source>
        <dbReference type="PROSITE" id="PS50994"/>
    </source>
</evidence>
<proteinExistence type="predicted"/>
<keyword evidence="3" id="KW-1185">Reference proteome</keyword>
<protein>
    <submittedName>
        <fullName evidence="2">Transposase</fullName>
    </submittedName>
</protein>
<dbReference type="STRING" id="1685379.AVO45_13390"/>
<dbReference type="Gene3D" id="3.30.420.10">
    <property type="entry name" value="Ribonuclease H-like superfamily/Ribonuclease H"/>
    <property type="match status" value="1"/>
</dbReference>
<dbReference type="InterPro" id="IPR001584">
    <property type="entry name" value="Integrase_cat-core"/>
</dbReference>
<name>A0A0X3TSU5_9RHOB</name>
<dbReference type="InterPro" id="IPR012337">
    <property type="entry name" value="RNaseH-like_sf"/>
</dbReference>
<dbReference type="AlphaFoldDB" id="A0A0X3TSU5"/>
<dbReference type="Pfam" id="PF13276">
    <property type="entry name" value="HTH_21"/>
    <property type="match status" value="1"/>
</dbReference>
<dbReference type="InterPro" id="IPR036397">
    <property type="entry name" value="RNaseH_sf"/>
</dbReference>
<dbReference type="PANTHER" id="PTHR47515">
    <property type="entry name" value="LOW CALCIUM RESPONSE LOCUS PROTEIN T"/>
    <property type="match status" value="1"/>
</dbReference>
<feature type="domain" description="Integrase catalytic" evidence="1">
    <location>
        <begin position="100"/>
        <end position="261"/>
    </location>
</feature>
<dbReference type="InterPro" id="IPR048020">
    <property type="entry name" value="Transpos_IS3"/>
</dbReference>
<dbReference type="Pfam" id="PF13683">
    <property type="entry name" value="rve_3"/>
    <property type="match status" value="1"/>
</dbReference>
<reference evidence="2 3" key="1">
    <citation type="submission" date="2015-12" db="EMBL/GenBank/DDBJ databases">
        <authorList>
            <person name="Shamseldin A."/>
            <person name="Moawad H."/>
            <person name="Abd El-Rahim W.M."/>
            <person name="Sadowsky M.J."/>
        </authorList>
    </citation>
    <scope>NUCLEOTIDE SEQUENCE [LARGE SCALE GENOMIC DNA]</scope>
    <source>
        <strain evidence="2 3">ZGT118</strain>
    </source>
</reference>
<dbReference type="PROSITE" id="PS50994">
    <property type="entry name" value="INTEGRASE"/>
    <property type="match status" value="1"/>
</dbReference>
<comment type="caution">
    <text evidence="2">The sequence shown here is derived from an EMBL/GenBank/DDBJ whole genome shotgun (WGS) entry which is preliminary data.</text>
</comment>
<accession>A0A0X3TSU5</accession>
<organism evidence="2 3">
    <name type="scientific">Ruegeria marisrubri</name>
    <dbReference type="NCBI Taxonomy" id="1685379"/>
    <lineage>
        <taxon>Bacteria</taxon>
        <taxon>Pseudomonadati</taxon>
        <taxon>Pseudomonadota</taxon>
        <taxon>Alphaproteobacteria</taxon>
        <taxon>Rhodobacterales</taxon>
        <taxon>Roseobacteraceae</taxon>
        <taxon>Ruegeria</taxon>
    </lineage>
</organism>
<dbReference type="GO" id="GO:0003676">
    <property type="term" value="F:nucleic acid binding"/>
    <property type="evidence" value="ECO:0007669"/>
    <property type="project" value="InterPro"/>
</dbReference>